<evidence type="ECO:0000256" key="6">
    <source>
        <dbReference type="SAM" id="Phobius"/>
    </source>
</evidence>
<keyword evidence="9" id="KW-1185">Reference proteome</keyword>
<dbReference type="PANTHER" id="PTHR32322">
    <property type="entry name" value="INNER MEMBRANE TRANSPORTER"/>
    <property type="match status" value="1"/>
</dbReference>
<feature type="transmembrane region" description="Helical" evidence="6">
    <location>
        <begin position="39"/>
        <end position="59"/>
    </location>
</feature>
<sequence length="307" mass="34322">MKFSKKTWILILAFFCIYVFWGSTYLWNKMAVLELPPFFLASIRFISASIIIFIIARSLKYSLAITKKQLLNCILAGFLFLAYGNGVFVWALKWVDSGFASLLAALQPLIILLMMRIIQRKKLQWKSMVGVTLGIIGMYFLVSQNDIIAKDGMIIGILMIFTCLIAWCSGSLFVASADLPANFFVATAYQMLSAGVLLVFGSLAFGERWKSPLAWEAQTQISLVCLILFGSIAAFTSFNYLLKNVSPEKVSTSSFINPVIAILLGWYFLEEELSLQTGIAALLLLTGVYFINSRKRTKDDVVATKRP</sequence>
<evidence type="ECO:0000256" key="4">
    <source>
        <dbReference type="ARBA" id="ARBA00022989"/>
    </source>
</evidence>
<dbReference type="GO" id="GO:0016020">
    <property type="term" value="C:membrane"/>
    <property type="evidence" value="ECO:0007669"/>
    <property type="project" value="UniProtKB-SubCell"/>
</dbReference>
<feature type="transmembrane region" description="Helical" evidence="6">
    <location>
        <begin position="125"/>
        <end position="142"/>
    </location>
</feature>
<dbReference type="Pfam" id="PF00892">
    <property type="entry name" value="EamA"/>
    <property type="match status" value="2"/>
</dbReference>
<evidence type="ECO:0000256" key="3">
    <source>
        <dbReference type="ARBA" id="ARBA00022692"/>
    </source>
</evidence>
<dbReference type="Proteomes" id="UP000239532">
    <property type="component" value="Unassembled WGS sequence"/>
</dbReference>
<evidence type="ECO:0000313" key="9">
    <source>
        <dbReference type="Proteomes" id="UP000239532"/>
    </source>
</evidence>
<feature type="transmembrane region" description="Helical" evidence="6">
    <location>
        <begin position="183"/>
        <end position="205"/>
    </location>
</feature>
<dbReference type="InterPro" id="IPR037185">
    <property type="entry name" value="EmrE-like"/>
</dbReference>
<evidence type="ECO:0000256" key="2">
    <source>
        <dbReference type="ARBA" id="ARBA00007362"/>
    </source>
</evidence>
<dbReference type="InterPro" id="IPR050638">
    <property type="entry name" value="AA-Vitamin_Transporters"/>
</dbReference>
<feature type="transmembrane region" description="Helical" evidence="6">
    <location>
        <begin position="98"/>
        <end position="118"/>
    </location>
</feature>
<comment type="caution">
    <text evidence="8">The sequence shown here is derived from an EMBL/GenBank/DDBJ whole genome shotgun (WGS) entry which is preliminary data.</text>
</comment>
<evidence type="ECO:0000256" key="1">
    <source>
        <dbReference type="ARBA" id="ARBA00004141"/>
    </source>
</evidence>
<keyword evidence="4 6" id="KW-1133">Transmembrane helix</keyword>
<comment type="similarity">
    <text evidence="2">Belongs to the EamA transporter family.</text>
</comment>
<feature type="transmembrane region" description="Helical" evidence="6">
    <location>
        <begin position="7"/>
        <end position="27"/>
    </location>
</feature>
<feature type="transmembrane region" description="Helical" evidence="6">
    <location>
        <begin position="275"/>
        <end position="291"/>
    </location>
</feature>
<dbReference type="InterPro" id="IPR000620">
    <property type="entry name" value="EamA_dom"/>
</dbReference>
<feature type="domain" description="EamA" evidence="7">
    <location>
        <begin position="155"/>
        <end position="292"/>
    </location>
</feature>
<gene>
    <name evidence="8" type="ORF">BST86_04755</name>
</gene>
<feature type="transmembrane region" description="Helical" evidence="6">
    <location>
        <begin position="71"/>
        <end position="92"/>
    </location>
</feature>
<dbReference type="SUPFAM" id="SSF103481">
    <property type="entry name" value="Multidrug resistance efflux transporter EmrE"/>
    <property type="match status" value="2"/>
</dbReference>
<dbReference type="AlphaFoldDB" id="A0A2S9WSJ8"/>
<dbReference type="RefSeq" id="WP_105982283.1">
    <property type="nucleotide sequence ID" value="NZ_MQUC01000003.1"/>
</dbReference>
<dbReference type="PANTHER" id="PTHR32322:SF2">
    <property type="entry name" value="EAMA DOMAIN-CONTAINING PROTEIN"/>
    <property type="match status" value="1"/>
</dbReference>
<evidence type="ECO:0000259" key="7">
    <source>
        <dbReference type="Pfam" id="PF00892"/>
    </source>
</evidence>
<keyword evidence="3 6" id="KW-0812">Transmembrane</keyword>
<feature type="transmembrane region" description="Helical" evidence="6">
    <location>
        <begin position="154"/>
        <end position="176"/>
    </location>
</feature>
<feature type="transmembrane region" description="Helical" evidence="6">
    <location>
        <begin position="217"/>
        <end position="238"/>
    </location>
</feature>
<feature type="transmembrane region" description="Helical" evidence="6">
    <location>
        <begin position="250"/>
        <end position="269"/>
    </location>
</feature>
<proteinExistence type="inferred from homology"/>
<name>A0A2S9WSJ8_9FLAO</name>
<protein>
    <submittedName>
        <fullName evidence="8">EamA family transporter</fullName>
    </submittedName>
</protein>
<organism evidence="8 9">
    <name type="scientific">Nonlabens agnitus</name>
    <dbReference type="NCBI Taxonomy" id="870484"/>
    <lineage>
        <taxon>Bacteria</taxon>
        <taxon>Pseudomonadati</taxon>
        <taxon>Bacteroidota</taxon>
        <taxon>Flavobacteriia</taxon>
        <taxon>Flavobacteriales</taxon>
        <taxon>Flavobacteriaceae</taxon>
        <taxon>Nonlabens</taxon>
    </lineage>
</organism>
<feature type="domain" description="EamA" evidence="7">
    <location>
        <begin position="10"/>
        <end position="142"/>
    </location>
</feature>
<reference evidence="8 9" key="1">
    <citation type="submission" date="2016-11" db="EMBL/GenBank/DDBJ databases">
        <title>Trade-off between light-utilization and light-protection in marine flavobacteria.</title>
        <authorList>
            <person name="Kumagai Y."/>
        </authorList>
    </citation>
    <scope>NUCLEOTIDE SEQUENCE [LARGE SCALE GENOMIC DNA]</scope>
    <source>
        <strain evidence="8 9">JCM 17109</strain>
    </source>
</reference>
<evidence type="ECO:0000256" key="5">
    <source>
        <dbReference type="ARBA" id="ARBA00023136"/>
    </source>
</evidence>
<dbReference type="Gene3D" id="1.10.3730.20">
    <property type="match status" value="1"/>
</dbReference>
<keyword evidence="5 6" id="KW-0472">Membrane</keyword>
<accession>A0A2S9WSJ8</accession>
<evidence type="ECO:0000313" key="8">
    <source>
        <dbReference type="EMBL" id="PRP66450.1"/>
    </source>
</evidence>
<comment type="subcellular location">
    <subcellularLocation>
        <location evidence="1">Membrane</location>
        <topology evidence="1">Multi-pass membrane protein</topology>
    </subcellularLocation>
</comment>
<dbReference type="EMBL" id="MQUC01000003">
    <property type="protein sequence ID" value="PRP66450.1"/>
    <property type="molecule type" value="Genomic_DNA"/>
</dbReference>
<dbReference type="OrthoDB" id="9812547at2"/>